<reference evidence="2" key="3">
    <citation type="submission" date="2023-12" db="EMBL/GenBank/DDBJ databases">
        <authorList>
            <person name="Sun Q."/>
            <person name="Inoue M."/>
        </authorList>
    </citation>
    <scope>NUCLEOTIDE SEQUENCE</scope>
    <source>
        <strain evidence="2">JCM 10667</strain>
    </source>
</reference>
<evidence type="ECO:0000313" key="4">
    <source>
        <dbReference type="Proteomes" id="UP000549343"/>
    </source>
</evidence>
<organism evidence="3 4">
    <name type="scientific">Actinomadura livida</name>
    <dbReference type="NCBI Taxonomy" id="79909"/>
    <lineage>
        <taxon>Bacteria</taxon>
        <taxon>Bacillati</taxon>
        <taxon>Actinomycetota</taxon>
        <taxon>Actinomycetes</taxon>
        <taxon>Streptosporangiales</taxon>
        <taxon>Thermomonosporaceae</taxon>
        <taxon>Actinomadura</taxon>
    </lineage>
</organism>
<feature type="region of interest" description="Disordered" evidence="1">
    <location>
        <begin position="1"/>
        <end position="66"/>
    </location>
</feature>
<dbReference type="EMBL" id="JACHMV010000001">
    <property type="protein sequence ID" value="MBB4777567.1"/>
    <property type="molecule type" value="Genomic_DNA"/>
</dbReference>
<feature type="compositionally biased region" description="Basic and acidic residues" evidence="1">
    <location>
        <begin position="1"/>
        <end position="10"/>
    </location>
</feature>
<reference evidence="3 4" key="2">
    <citation type="submission" date="2020-08" db="EMBL/GenBank/DDBJ databases">
        <title>Sequencing the genomes of 1000 actinobacteria strains.</title>
        <authorList>
            <person name="Klenk H.-P."/>
        </authorList>
    </citation>
    <scope>NUCLEOTIDE SEQUENCE [LARGE SCALE GENOMIC DNA]</scope>
    <source>
        <strain evidence="3 4">DSM 44772</strain>
    </source>
</reference>
<dbReference type="Proteomes" id="UP000549343">
    <property type="component" value="Unassembled WGS sequence"/>
</dbReference>
<sequence length="66" mass="6651">MNDKQGKDRAAGSTGREGGSGGGTGKRPKKPGDAARKMRAMFQGTRPAGEARPAPRGGGTRSAPAE</sequence>
<gene>
    <name evidence="3" type="ORF">F4557_005985</name>
    <name evidence="2" type="ORF">GCM10009546_46940</name>
</gene>
<name>A0A7W7II78_9ACTN</name>
<feature type="compositionally biased region" description="Low complexity" evidence="1">
    <location>
        <begin position="44"/>
        <end position="66"/>
    </location>
</feature>
<dbReference type="Proteomes" id="UP001501427">
    <property type="component" value="Unassembled WGS sequence"/>
</dbReference>
<accession>A0A7W7II78</accession>
<keyword evidence="5" id="KW-1185">Reference proteome</keyword>
<evidence type="ECO:0000313" key="5">
    <source>
        <dbReference type="Proteomes" id="UP001501427"/>
    </source>
</evidence>
<evidence type="ECO:0000313" key="2">
    <source>
        <dbReference type="EMBL" id="GAA0579095.1"/>
    </source>
</evidence>
<feature type="compositionally biased region" description="Gly residues" evidence="1">
    <location>
        <begin position="15"/>
        <end position="25"/>
    </location>
</feature>
<dbReference type="EMBL" id="BAAAHD010000046">
    <property type="protein sequence ID" value="GAA0579095.1"/>
    <property type="molecule type" value="Genomic_DNA"/>
</dbReference>
<evidence type="ECO:0000256" key="1">
    <source>
        <dbReference type="SAM" id="MobiDB-lite"/>
    </source>
</evidence>
<evidence type="ECO:0000313" key="3">
    <source>
        <dbReference type="EMBL" id="MBB4777567.1"/>
    </source>
</evidence>
<reference evidence="2 5" key="1">
    <citation type="journal article" date="2019" name="Int. J. Syst. Evol. Microbiol.">
        <title>The Global Catalogue of Microorganisms (GCM) 10K type strain sequencing project: providing services to taxonomists for standard genome sequencing and annotation.</title>
        <authorList>
            <consortium name="The Broad Institute Genomics Platform"/>
            <consortium name="The Broad Institute Genome Sequencing Center for Infectious Disease"/>
            <person name="Wu L."/>
            <person name="Ma J."/>
        </authorList>
    </citation>
    <scope>NUCLEOTIDE SEQUENCE [LARGE SCALE GENOMIC DNA]</scope>
    <source>
        <strain evidence="2 5">JCM 10667</strain>
    </source>
</reference>
<proteinExistence type="predicted"/>
<dbReference type="AlphaFoldDB" id="A0A7W7II78"/>
<protein>
    <submittedName>
        <fullName evidence="3">Uncharacterized protein</fullName>
    </submittedName>
</protein>
<dbReference type="RefSeq" id="WP_132053120.1">
    <property type="nucleotide sequence ID" value="NZ_BAAAHD010000046.1"/>
</dbReference>
<comment type="caution">
    <text evidence="3">The sequence shown here is derived from an EMBL/GenBank/DDBJ whole genome shotgun (WGS) entry which is preliminary data.</text>
</comment>